<gene>
    <name evidence="2" type="ORF">AMURIS_03502</name>
</gene>
<dbReference type="Proteomes" id="UP000236311">
    <property type="component" value="Unassembled WGS sequence"/>
</dbReference>
<dbReference type="AlphaFoldDB" id="A0A2K4ZJX1"/>
<protein>
    <submittedName>
        <fullName evidence="2">Polysaccharide pyruvyl transferase</fullName>
    </submittedName>
</protein>
<evidence type="ECO:0000259" key="1">
    <source>
        <dbReference type="Pfam" id="PF04230"/>
    </source>
</evidence>
<dbReference type="Pfam" id="PF04230">
    <property type="entry name" value="PS_pyruv_trans"/>
    <property type="match status" value="1"/>
</dbReference>
<dbReference type="GO" id="GO:0016740">
    <property type="term" value="F:transferase activity"/>
    <property type="evidence" value="ECO:0007669"/>
    <property type="project" value="UniProtKB-KW"/>
</dbReference>
<name>A0A2K4ZJX1_9FIRM</name>
<feature type="domain" description="Polysaccharide pyruvyl transferase" evidence="1">
    <location>
        <begin position="13"/>
        <end position="296"/>
    </location>
</feature>
<dbReference type="InterPro" id="IPR007345">
    <property type="entry name" value="Polysacch_pyruvyl_Trfase"/>
</dbReference>
<keyword evidence="2" id="KW-0808">Transferase</keyword>
<sequence>MKINTITFCNTTNVGAALQEYALQKYLQLKGHEVKVVNYIPDIMKRRNSGWSAILSSIGTRQLLKGLMLLPVNIYKKVKYIQFSKKFIVLTEICKVAGDIEKIEQPDLYIVGSDQVWNDELTGWEAGYFLRFNTIARKAAYAASAGKDELSTAFMEKLKTNIWDFSEISVREEGLQKAFAAIGISCVKQVLDPVFLLPREHYESILIKPKVKNYILLYEAEVNENCILVARSLAVSRNLKIVQINRINNRYKVDRVYPCVSPTEFLGLVKYADYIVTNSFHAVAISLIMEKQFWVIKLEKLFSRLESILKIAGIENRIVSDSKPDFTDIINYTTINENLMSKKKESMEFLDRLTE</sequence>
<dbReference type="OrthoDB" id="9799278at2"/>
<evidence type="ECO:0000313" key="3">
    <source>
        <dbReference type="Proteomes" id="UP000236311"/>
    </source>
</evidence>
<proteinExistence type="predicted"/>
<organism evidence="2 3">
    <name type="scientific">Acetatifactor muris</name>
    <dbReference type="NCBI Taxonomy" id="879566"/>
    <lineage>
        <taxon>Bacteria</taxon>
        <taxon>Bacillati</taxon>
        <taxon>Bacillota</taxon>
        <taxon>Clostridia</taxon>
        <taxon>Lachnospirales</taxon>
        <taxon>Lachnospiraceae</taxon>
        <taxon>Acetatifactor</taxon>
    </lineage>
</organism>
<accession>A0A2K4ZJX1</accession>
<reference evidence="2 3" key="1">
    <citation type="submission" date="2018-01" db="EMBL/GenBank/DDBJ databases">
        <authorList>
            <person name="Gaut B.S."/>
            <person name="Morton B.R."/>
            <person name="Clegg M.T."/>
            <person name="Duvall M.R."/>
        </authorList>
    </citation>
    <scope>NUCLEOTIDE SEQUENCE [LARGE SCALE GENOMIC DNA]</scope>
    <source>
        <strain evidence="2">GP69</strain>
    </source>
</reference>
<evidence type="ECO:0000313" key="2">
    <source>
        <dbReference type="EMBL" id="SOY30771.1"/>
    </source>
</evidence>
<keyword evidence="3" id="KW-1185">Reference proteome</keyword>
<dbReference type="RefSeq" id="WP_103240788.1">
    <property type="nucleotide sequence ID" value="NZ_JANJZD010000019.1"/>
</dbReference>
<dbReference type="EMBL" id="OFSM01000019">
    <property type="protein sequence ID" value="SOY30771.1"/>
    <property type="molecule type" value="Genomic_DNA"/>
</dbReference>